<gene>
    <name evidence="2" type="ORF">RM539_12835</name>
</gene>
<proteinExistence type="predicted"/>
<dbReference type="RefSeq" id="WP_311503809.1">
    <property type="nucleotide sequence ID" value="NZ_JAVRHK010000009.1"/>
</dbReference>
<dbReference type="Gene3D" id="3.40.50.2000">
    <property type="entry name" value="Glycogen Phosphorylase B"/>
    <property type="match status" value="2"/>
</dbReference>
<evidence type="ECO:0000259" key="1">
    <source>
        <dbReference type="Pfam" id="PF00534"/>
    </source>
</evidence>
<reference evidence="2 3" key="1">
    <citation type="submission" date="2023-09" db="EMBL/GenBank/DDBJ databases">
        <authorList>
            <person name="Rey-Velasco X."/>
        </authorList>
    </citation>
    <scope>NUCLEOTIDE SEQUENCE [LARGE SCALE GENOMIC DNA]</scope>
    <source>
        <strain evidence="2 3">F117</strain>
    </source>
</reference>
<dbReference type="Pfam" id="PF00534">
    <property type="entry name" value="Glycos_transf_1"/>
    <property type="match status" value="1"/>
</dbReference>
<dbReference type="GO" id="GO:0016757">
    <property type="term" value="F:glycosyltransferase activity"/>
    <property type="evidence" value="ECO:0007669"/>
    <property type="project" value="UniProtKB-KW"/>
</dbReference>
<comment type="caution">
    <text evidence="2">The sequence shown here is derived from an EMBL/GenBank/DDBJ whole genome shotgun (WGS) entry which is preliminary data.</text>
</comment>
<dbReference type="PANTHER" id="PTHR12526">
    <property type="entry name" value="GLYCOSYLTRANSFERASE"/>
    <property type="match status" value="1"/>
</dbReference>
<dbReference type="EMBL" id="JAVRHK010000009">
    <property type="protein sequence ID" value="MDT0677465.1"/>
    <property type="molecule type" value="Genomic_DNA"/>
</dbReference>
<dbReference type="SUPFAM" id="SSF53756">
    <property type="entry name" value="UDP-Glycosyltransferase/glycogen phosphorylase"/>
    <property type="match status" value="1"/>
</dbReference>
<sequence>MKILILINSLGAGGAERSMVEFAKFLHKREETTVKFLCLERRKIGLEEEVASFGIPIHYFQGAGGFKGKAGFVNNCINKENPDIIHSALTQANLVLRYVRLKNKKGKVIQSLVNTPYSLERKKDSDLPWQKFQLAKQMDVWSARLTSGIFYHAITNKVLQHYKPLFKIRNNYKIIYRGRYKNKYVEEAEKRKQFTIVNVGRQEFAKGQLDILKALDYLRSSYGFTKVNLEILGRPGQYSERLLSYIKENNLEEQVKIHGFVHDVEKRLVTSHAFVFPSYYEGLGGALIEAFSAKLPCICSNIEVLEEVVGNKKGALFSKPGDHVQLAENILRLYKDENMRKKLSNYSFKRFQEAFVMESINNQMLNMYKEVIAS</sequence>
<keyword evidence="2" id="KW-0808">Transferase</keyword>
<feature type="domain" description="Glycosyl transferase family 1" evidence="1">
    <location>
        <begin position="187"/>
        <end position="349"/>
    </location>
</feature>
<dbReference type="CDD" id="cd03801">
    <property type="entry name" value="GT4_PimA-like"/>
    <property type="match status" value="1"/>
</dbReference>
<dbReference type="EC" id="2.4.-.-" evidence="2"/>
<evidence type="ECO:0000313" key="3">
    <source>
        <dbReference type="Proteomes" id="UP001262582"/>
    </source>
</evidence>
<dbReference type="PANTHER" id="PTHR12526:SF630">
    <property type="entry name" value="GLYCOSYLTRANSFERASE"/>
    <property type="match status" value="1"/>
</dbReference>
<evidence type="ECO:0000313" key="2">
    <source>
        <dbReference type="EMBL" id="MDT0677465.1"/>
    </source>
</evidence>
<keyword evidence="3" id="KW-1185">Reference proteome</keyword>
<organism evidence="2 3">
    <name type="scientific">Autumnicola musiva</name>
    <dbReference type="NCBI Taxonomy" id="3075589"/>
    <lineage>
        <taxon>Bacteria</taxon>
        <taxon>Pseudomonadati</taxon>
        <taxon>Bacteroidota</taxon>
        <taxon>Flavobacteriia</taxon>
        <taxon>Flavobacteriales</taxon>
        <taxon>Flavobacteriaceae</taxon>
        <taxon>Autumnicola</taxon>
    </lineage>
</organism>
<protein>
    <submittedName>
        <fullName evidence="2">Glycosyltransferase family 4 protein</fullName>
        <ecNumber evidence="2">2.4.-.-</ecNumber>
    </submittedName>
</protein>
<dbReference type="Proteomes" id="UP001262582">
    <property type="component" value="Unassembled WGS sequence"/>
</dbReference>
<keyword evidence="2" id="KW-0328">Glycosyltransferase</keyword>
<name>A0ABU3D7X2_9FLAO</name>
<dbReference type="InterPro" id="IPR001296">
    <property type="entry name" value="Glyco_trans_1"/>
</dbReference>
<accession>A0ABU3D7X2</accession>